<dbReference type="SUPFAM" id="SSF56808">
    <property type="entry name" value="Ribosomal protein L1"/>
    <property type="match status" value="1"/>
</dbReference>
<proteinExistence type="predicted"/>
<evidence type="ECO:0008006" key="4">
    <source>
        <dbReference type="Google" id="ProtNLM"/>
    </source>
</evidence>
<dbReference type="AlphaFoldDB" id="W6MTB5"/>
<reference evidence="2" key="1">
    <citation type="submission" date="2013-12" db="EMBL/GenBank/DDBJ databases">
        <authorList>
            <person name="Genoscope - CEA"/>
        </authorList>
    </citation>
    <scope>NUCLEOTIDE SEQUENCE</scope>
    <source>
        <strain evidence="2">CBS 1993</strain>
    </source>
</reference>
<dbReference type="EMBL" id="HG793129">
    <property type="protein sequence ID" value="CDK28437.1"/>
    <property type="molecule type" value="Genomic_DNA"/>
</dbReference>
<feature type="compositionally biased region" description="Basic residues" evidence="1">
    <location>
        <begin position="14"/>
        <end position="23"/>
    </location>
</feature>
<keyword evidence="3" id="KW-1185">Reference proteome</keyword>
<sequence>MAKKEKKQAINPKKAVKPRPAKKGKVVKGVFAEAEPKTEVTKIADKTTVAGQEPLIALKKVVVEKAISELEKFSEKSKQDSEKKSQLFEDDGEALFLQVTNLKFFADKVSLKPKSITVPHPLHNLEDFKVCLFVKDDLIDSETLEQIEAANISHLDKIISAKELKGEYKSYDARRKLVSEYDVFLSDDSLVTVLPKLLGKIFYSNARTTPIPIRLRTGKKLSITTLKNQVEKVGTQIVYVPPMGVNVVIKVGDLSSGLPKLFENVKAIAEHFQNQQIRSLSLKVQSSPSLPIYYAKKLYTEEDIKKTVDEESKPQASVSDFDKGLLELAVDEAAAAKFISKKRKNAGSIQAAKKQKA</sequence>
<dbReference type="Proteomes" id="UP000019384">
    <property type="component" value="Unassembled WGS sequence"/>
</dbReference>
<feature type="region of interest" description="Disordered" evidence="1">
    <location>
        <begin position="1"/>
        <end position="23"/>
    </location>
</feature>
<dbReference type="HOGENOM" id="CLU_049748_1_0_1"/>
<dbReference type="RefSeq" id="XP_022460427.1">
    <property type="nucleotide sequence ID" value="XM_022601153.1"/>
</dbReference>
<dbReference type="Pfam" id="PF00687">
    <property type="entry name" value="Ribosomal_L1"/>
    <property type="match status" value="1"/>
</dbReference>
<protein>
    <recommendedName>
        <fullName evidence="4">Ribosomal protein L1</fullName>
    </recommendedName>
</protein>
<dbReference type="Gene3D" id="3.40.50.790">
    <property type="match status" value="1"/>
</dbReference>
<dbReference type="CDD" id="cd00403">
    <property type="entry name" value="Ribosomal_L1"/>
    <property type="match status" value="1"/>
</dbReference>
<name>W6MTB5_9ASCO</name>
<organism evidence="2 3">
    <name type="scientific">Kuraishia capsulata CBS 1993</name>
    <dbReference type="NCBI Taxonomy" id="1382522"/>
    <lineage>
        <taxon>Eukaryota</taxon>
        <taxon>Fungi</taxon>
        <taxon>Dikarya</taxon>
        <taxon>Ascomycota</taxon>
        <taxon>Saccharomycotina</taxon>
        <taxon>Pichiomycetes</taxon>
        <taxon>Pichiales</taxon>
        <taxon>Pichiaceae</taxon>
        <taxon>Kuraishia</taxon>
    </lineage>
</organism>
<dbReference type="STRING" id="1382522.W6MTB5"/>
<dbReference type="OrthoDB" id="10251727at2759"/>
<evidence type="ECO:0000256" key="1">
    <source>
        <dbReference type="SAM" id="MobiDB-lite"/>
    </source>
</evidence>
<dbReference type="InterPro" id="IPR028364">
    <property type="entry name" value="Ribosomal_uL1/biogenesis"/>
</dbReference>
<accession>W6MTB5</accession>
<evidence type="ECO:0000313" key="3">
    <source>
        <dbReference type="Proteomes" id="UP000019384"/>
    </source>
</evidence>
<dbReference type="InterPro" id="IPR016095">
    <property type="entry name" value="Ribosomal_uL1_3-a/b-sand"/>
</dbReference>
<dbReference type="InterPro" id="IPR023674">
    <property type="entry name" value="Ribosomal_uL1-like"/>
</dbReference>
<dbReference type="GeneID" id="34521815"/>
<gene>
    <name evidence="2" type="ORF">KUCA_T00004419001</name>
</gene>
<evidence type="ECO:0000313" key="2">
    <source>
        <dbReference type="EMBL" id="CDK28437.1"/>
    </source>
</evidence>
<reference evidence="2" key="2">
    <citation type="submission" date="2014-02" db="EMBL/GenBank/DDBJ databases">
        <title>Complete DNA sequence of /Kuraishia capsulata/ illustrates novel genomic features among budding yeasts (/Saccharomycotina/).</title>
        <authorList>
            <person name="Morales L."/>
            <person name="Noel B."/>
            <person name="Porcel B."/>
            <person name="Marcet-Houben M."/>
            <person name="Hullo M-F."/>
            <person name="Sacerdot C."/>
            <person name="Tekaia F."/>
            <person name="Leh-Louis V."/>
            <person name="Despons L."/>
            <person name="Khanna V."/>
            <person name="Aury J-M."/>
            <person name="Barbe V."/>
            <person name="Couloux A."/>
            <person name="Labadie K."/>
            <person name="Pelletier E."/>
            <person name="Souciet J-L."/>
            <person name="Boekhout T."/>
            <person name="Gabaldon T."/>
            <person name="Wincker P."/>
            <person name="Dujon B."/>
        </authorList>
    </citation>
    <scope>NUCLEOTIDE SEQUENCE</scope>
    <source>
        <strain evidence="2">CBS 1993</strain>
    </source>
</reference>